<feature type="compositionally biased region" description="Polar residues" evidence="1">
    <location>
        <begin position="168"/>
        <end position="180"/>
    </location>
</feature>
<gene>
    <name evidence="2" type="ORF">APUTEX25_004327</name>
</gene>
<feature type="compositionally biased region" description="Acidic residues" evidence="1">
    <location>
        <begin position="181"/>
        <end position="190"/>
    </location>
</feature>
<feature type="region of interest" description="Disordered" evidence="1">
    <location>
        <begin position="143"/>
        <end position="201"/>
    </location>
</feature>
<comment type="caution">
    <text evidence="2">The sequence shown here is derived from an EMBL/GenBank/DDBJ whole genome shotgun (WGS) entry which is preliminary data.</text>
</comment>
<sequence>MEGCDGATLCLRSLSGAAGGEERRGGEDGMGPWHDAGAAADPLTGRAPAEVARSAFRAARSALGALWFVAAPRPVAARLAVQGVSLDLHTWPATWRASGAGALPGAVGASGAGVEAALASLVPETHRVFQQWELAVGVELRPHGGAGHETVTGLQAPSPAQRSPASATESSRFGRQASDTLDQELEEEDAPAGPEELAQGL</sequence>
<dbReference type="EMBL" id="QOKY01000051">
    <property type="protein sequence ID" value="RMZ57803.1"/>
    <property type="molecule type" value="Genomic_DNA"/>
</dbReference>
<feature type="compositionally biased region" description="Low complexity" evidence="1">
    <location>
        <begin position="155"/>
        <end position="167"/>
    </location>
</feature>
<evidence type="ECO:0000313" key="3">
    <source>
        <dbReference type="Proteomes" id="UP000279271"/>
    </source>
</evidence>
<evidence type="ECO:0000256" key="1">
    <source>
        <dbReference type="SAM" id="MobiDB-lite"/>
    </source>
</evidence>
<reference evidence="3" key="1">
    <citation type="journal article" date="2018" name="Algal Res.">
        <title>Characterization of plant carbon substrate utilization by Auxenochlorella protothecoides.</title>
        <authorList>
            <person name="Vogler B.W."/>
            <person name="Starkenburg S.R."/>
            <person name="Sudasinghe N."/>
            <person name="Schambach J.Y."/>
            <person name="Rollin J.A."/>
            <person name="Pattathil S."/>
            <person name="Barry A.N."/>
        </authorList>
    </citation>
    <scope>NUCLEOTIDE SEQUENCE [LARGE SCALE GENOMIC DNA]</scope>
    <source>
        <strain evidence="3">UTEX 25</strain>
    </source>
</reference>
<organism evidence="2 3">
    <name type="scientific">Auxenochlorella protothecoides</name>
    <name type="common">Green microalga</name>
    <name type="synonym">Chlorella protothecoides</name>
    <dbReference type="NCBI Taxonomy" id="3075"/>
    <lineage>
        <taxon>Eukaryota</taxon>
        <taxon>Viridiplantae</taxon>
        <taxon>Chlorophyta</taxon>
        <taxon>core chlorophytes</taxon>
        <taxon>Trebouxiophyceae</taxon>
        <taxon>Chlorellales</taxon>
        <taxon>Chlorellaceae</taxon>
        <taxon>Auxenochlorella</taxon>
    </lineage>
</organism>
<evidence type="ECO:0000313" key="2">
    <source>
        <dbReference type="EMBL" id="RMZ57803.1"/>
    </source>
</evidence>
<proteinExistence type="predicted"/>
<dbReference type="AlphaFoldDB" id="A0A3M7L500"/>
<feature type="non-terminal residue" evidence="2">
    <location>
        <position position="201"/>
    </location>
</feature>
<dbReference type="Proteomes" id="UP000279271">
    <property type="component" value="Unassembled WGS sequence"/>
</dbReference>
<accession>A0A3M7L500</accession>
<name>A0A3M7L500_AUXPR</name>
<protein>
    <submittedName>
        <fullName evidence="2">Uncharacterized protein</fullName>
    </submittedName>
</protein>